<keyword evidence="1" id="KW-0540">Nuclease</keyword>
<dbReference type="EMBL" id="UGWP01000004">
    <property type="protein sequence ID" value="SUF55767.1"/>
    <property type="molecule type" value="Genomic_DNA"/>
</dbReference>
<dbReference type="InterPro" id="IPR052947">
    <property type="entry name" value="T6SS_Hcp1_domain"/>
</dbReference>
<name>A0A379QFC2_SALER</name>
<dbReference type="Pfam" id="PF05638">
    <property type="entry name" value="T6SS_HCP"/>
    <property type="match status" value="1"/>
</dbReference>
<dbReference type="Proteomes" id="UP000254597">
    <property type="component" value="Unassembled WGS sequence"/>
</dbReference>
<accession>A0A379QFC2</accession>
<dbReference type="PANTHER" id="PTHR34319:SF7">
    <property type="entry name" value="HNH ENDONUCLEASE DOMAIN-CONTAINING PROTEIN"/>
    <property type="match status" value="1"/>
</dbReference>
<gene>
    <name evidence="1" type="primary">hcpA_5</name>
    <name evidence="1" type="ORF">NCTC10252_00974</name>
</gene>
<dbReference type="PANTHER" id="PTHR34319">
    <property type="entry name" value="MAJOR EXPORTED PROTEIN"/>
    <property type="match status" value="1"/>
</dbReference>
<dbReference type="InterPro" id="IPR036624">
    <property type="entry name" value="Hcp1-lik_sf"/>
</dbReference>
<organism evidence="1 2">
    <name type="scientific">Salmonella enterica</name>
    <name type="common">Salmonella choleraesuis</name>
    <dbReference type="NCBI Taxonomy" id="28901"/>
    <lineage>
        <taxon>Bacteria</taxon>
        <taxon>Pseudomonadati</taxon>
        <taxon>Pseudomonadota</taxon>
        <taxon>Gammaproteobacteria</taxon>
        <taxon>Enterobacterales</taxon>
        <taxon>Enterobacteriaceae</taxon>
        <taxon>Salmonella</taxon>
    </lineage>
</organism>
<dbReference type="GO" id="GO:0004519">
    <property type="term" value="F:endonuclease activity"/>
    <property type="evidence" value="ECO:0007669"/>
    <property type="project" value="UniProtKB-KW"/>
</dbReference>
<dbReference type="InterPro" id="IPR008514">
    <property type="entry name" value="T6SS_Hcp"/>
</dbReference>
<evidence type="ECO:0000313" key="1">
    <source>
        <dbReference type="EMBL" id="SUF55767.1"/>
    </source>
</evidence>
<dbReference type="NCBIfam" id="TIGR03344">
    <property type="entry name" value="VI_effect_Hcp1"/>
    <property type="match status" value="1"/>
</dbReference>
<proteinExistence type="predicted"/>
<dbReference type="AlphaFoldDB" id="A0A379QFC2"/>
<keyword evidence="1" id="KW-0255">Endonuclease</keyword>
<keyword evidence="1" id="KW-0378">Hydrolase</keyword>
<reference evidence="1 2" key="1">
    <citation type="submission" date="2018-06" db="EMBL/GenBank/DDBJ databases">
        <authorList>
            <consortium name="Pathogen Informatics"/>
            <person name="Doyle S."/>
        </authorList>
    </citation>
    <scope>NUCLEOTIDE SEQUENCE [LARGE SCALE GENOMIC DNA]</scope>
    <source>
        <strain evidence="1 2">NCTC10252</strain>
    </source>
</reference>
<dbReference type="Gene3D" id="2.30.110.20">
    <property type="entry name" value="Hcp1-like"/>
    <property type="match status" value="1"/>
</dbReference>
<sequence length="159" mass="18040">MANIIYANIIGERQGMISADCGTLALIGNKYQTNHANEIFVLQFAHSMSRQHNVLHHPVKFYKPIDKSSPLLNAAISENEKLSVVFDFYRTASGGGIERFYSIELQEAYLSNISSCYPHVLTHAGNQPEEVVMLSYKNITWKHLIAATESYSLWEERVF</sequence>
<evidence type="ECO:0000313" key="2">
    <source>
        <dbReference type="Proteomes" id="UP000254597"/>
    </source>
</evidence>
<dbReference type="SUPFAM" id="SSF141452">
    <property type="entry name" value="Hcp1-like"/>
    <property type="match status" value="1"/>
</dbReference>
<protein>
    <submittedName>
        <fullName evidence="1">HNH endonuclease domain-containing protein</fullName>
    </submittedName>
</protein>